<proteinExistence type="predicted"/>
<dbReference type="Proteomes" id="UP000199623">
    <property type="component" value="Unassembled WGS sequence"/>
</dbReference>
<feature type="compositionally biased region" description="Basic residues" evidence="1">
    <location>
        <begin position="227"/>
        <end position="238"/>
    </location>
</feature>
<dbReference type="AlphaFoldDB" id="A0A1G7ST17"/>
<evidence type="ECO:0000256" key="1">
    <source>
        <dbReference type="SAM" id="MobiDB-lite"/>
    </source>
</evidence>
<accession>A0A1G7ST17</accession>
<keyword evidence="3" id="KW-1185">Reference proteome</keyword>
<protein>
    <submittedName>
        <fullName evidence="2">Uncharacterized protein</fullName>
    </submittedName>
</protein>
<organism evidence="2 3">
    <name type="scientific">Lentzea fradiae</name>
    <dbReference type="NCBI Taxonomy" id="200378"/>
    <lineage>
        <taxon>Bacteria</taxon>
        <taxon>Bacillati</taxon>
        <taxon>Actinomycetota</taxon>
        <taxon>Actinomycetes</taxon>
        <taxon>Pseudonocardiales</taxon>
        <taxon>Pseudonocardiaceae</taxon>
        <taxon>Lentzea</taxon>
    </lineage>
</organism>
<sequence>MSAFAASARMASSAAAENRWGGARVASRYSARRPSALGSSSCVIRAHSATASSSWCHPFSCSPADARARPSSIQSSQSSCSSSSTTRAHRSASAWSCPASARRRRPRAALMNWPSRRPITWRKSRRASSTSSQNSRWLASRSNGVLRSGWAAATRSASSATLGCVGCAEKSSQARSRSRSTASASSATLIAYLASPGTPGAGRRCRRRRRTPAPAPPGRARTSWTGRCRRQRPAPRRW</sequence>
<feature type="compositionally biased region" description="Low complexity" evidence="1">
    <location>
        <begin position="1"/>
        <end position="16"/>
    </location>
</feature>
<reference evidence="3" key="1">
    <citation type="submission" date="2016-10" db="EMBL/GenBank/DDBJ databases">
        <authorList>
            <person name="Varghese N."/>
            <person name="Submissions S."/>
        </authorList>
    </citation>
    <scope>NUCLEOTIDE SEQUENCE [LARGE SCALE GENOMIC DNA]</scope>
    <source>
        <strain evidence="3">CGMCC 4.3506</strain>
    </source>
</reference>
<feature type="region of interest" description="Disordered" evidence="1">
    <location>
        <begin position="1"/>
        <end position="24"/>
    </location>
</feature>
<evidence type="ECO:0000313" key="2">
    <source>
        <dbReference type="EMBL" id="SDG26276.1"/>
    </source>
</evidence>
<evidence type="ECO:0000313" key="3">
    <source>
        <dbReference type="Proteomes" id="UP000199623"/>
    </source>
</evidence>
<gene>
    <name evidence="2" type="ORF">SAMN05216553_106459</name>
</gene>
<feature type="region of interest" description="Disordered" evidence="1">
    <location>
        <begin position="114"/>
        <end position="138"/>
    </location>
</feature>
<dbReference type="EMBL" id="FNCC01000006">
    <property type="protein sequence ID" value="SDG26276.1"/>
    <property type="molecule type" value="Genomic_DNA"/>
</dbReference>
<feature type="region of interest" description="Disordered" evidence="1">
    <location>
        <begin position="191"/>
        <end position="238"/>
    </location>
</feature>
<feature type="compositionally biased region" description="Low complexity" evidence="1">
    <location>
        <begin position="191"/>
        <end position="202"/>
    </location>
</feature>
<name>A0A1G7ST17_9PSEU</name>
<feature type="compositionally biased region" description="Low complexity" evidence="1">
    <location>
        <begin position="127"/>
        <end position="136"/>
    </location>
</feature>